<feature type="compositionally biased region" description="Pro residues" evidence="1">
    <location>
        <begin position="9"/>
        <end position="28"/>
    </location>
</feature>
<evidence type="ECO:0000256" key="1">
    <source>
        <dbReference type="SAM" id="MobiDB-lite"/>
    </source>
</evidence>
<feature type="region of interest" description="Disordered" evidence="1">
    <location>
        <begin position="1"/>
        <end position="193"/>
    </location>
</feature>
<protein>
    <submittedName>
        <fullName evidence="2">Uncharacterized protein</fullName>
    </submittedName>
</protein>
<dbReference type="PRINTS" id="PR01217">
    <property type="entry name" value="PRICHEXTENSN"/>
</dbReference>
<evidence type="ECO:0000313" key="3">
    <source>
        <dbReference type="Proteomes" id="UP001220256"/>
    </source>
</evidence>
<feature type="compositionally biased region" description="Low complexity" evidence="1">
    <location>
        <begin position="108"/>
        <end position="142"/>
    </location>
</feature>
<gene>
    <name evidence="2" type="ORF">N7505_009048</name>
</gene>
<evidence type="ECO:0000313" key="2">
    <source>
        <dbReference type="EMBL" id="KAJ5260698.1"/>
    </source>
</evidence>
<organism evidence="2 3">
    <name type="scientific">Penicillium chrysogenum</name>
    <name type="common">Penicillium notatum</name>
    <dbReference type="NCBI Taxonomy" id="5076"/>
    <lineage>
        <taxon>Eukaryota</taxon>
        <taxon>Fungi</taxon>
        <taxon>Dikarya</taxon>
        <taxon>Ascomycota</taxon>
        <taxon>Pezizomycotina</taxon>
        <taxon>Eurotiomycetes</taxon>
        <taxon>Eurotiomycetidae</taxon>
        <taxon>Eurotiales</taxon>
        <taxon>Aspergillaceae</taxon>
        <taxon>Penicillium</taxon>
        <taxon>Penicillium chrysogenum species complex</taxon>
    </lineage>
</organism>
<proteinExistence type="predicted"/>
<accession>A0ABQ8WC21</accession>
<sequence length="193" mass="19317">MRPGTNWPVCPPEPTAAPPIPSPAPSTPYPHAGGSLQWPPGERACSVRPPTKAPGKVAPFDPRPPSRSANWRICKIAISSAPSRVFTDPPFQSPGSLSPGKVPPPRACTPRLAPRARPPASRAGFASTSPAGAANSPAAPTGAPRPPSQGREAPPAAPRPGAGGGGPPVAHGYVGTGVPGGRTARVTLPGTPP</sequence>
<dbReference type="Proteomes" id="UP001220256">
    <property type="component" value="Unassembled WGS sequence"/>
</dbReference>
<keyword evidence="3" id="KW-1185">Reference proteome</keyword>
<reference evidence="2 3" key="1">
    <citation type="journal article" date="2023" name="IMA Fungus">
        <title>Comparative genomic study of the Penicillium genus elucidates a diverse pangenome and 15 lateral gene transfer events.</title>
        <authorList>
            <person name="Petersen C."/>
            <person name="Sorensen T."/>
            <person name="Nielsen M.R."/>
            <person name="Sondergaard T.E."/>
            <person name="Sorensen J.L."/>
            <person name="Fitzpatrick D.A."/>
            <person name="Frisvad J.C."/>
            <person name="Nielsen K.L."/>
        </authorList>
    </citation>
    <scope>NUCLEOTIDE SEQUENCE [LARGE SCALE GENOMIC DNA]</scope>
    <source>
        <strain evidence="2 3">IBT 3361</strain>
    </source>
</reference>
<name>A0ABQ8WC21_PENCH</name>
<dbReference type="EMBL" id="JAPVEB010000007">
    <property type="protein sequence ID" value="KAJ5260698.1"/>
    <property type="molecule type" value="Genomic_DNA"/>
</dbReference>
<comment type="caution">
    <text evidence="2">The sequence shown here is derived from an EMBL/GenBank/DDBJ whole genome shotgun (WGS) entry which is preliminary data.</text>
</comment>